<accession>A0ABD1GPH3</accession>
<comment type="caution">
    <text evidence="1">The sequence shown here is derived from an EMBL/GenBank/DDBJ whole genome shotgun (WGS) entry which is preliminary data.</text>
</comment>
<gene>
    <name evidence="1" type="ORF">AAHA92_22689</name>
</gene>
<proteinExistence type="predicted"/>
<dbReference type="EMBL" id="JBEAFC010000008">
    <property type="protein sequence ID" value="KAL1546030.1"/>
    <property type="molecule type" value="Genomic_DNA"/>
</dbReference>
<organism evidence="1 2">
    <name type="scientific">Salvia divinorum</name>
    <name type="common">Maria pastora</name>
    <name type="synonym">Diviner's sage</name>
    <dbReference type="NCBI Taxonomy" id="28513"/>
    <lineage>
        <taxon>Eukaryota</taxon>
        <taxon>Viridiplantae</taxon>
        <taxon>Streptophyta</taxon>
        <taxon>Embryophyta</taxon>
        <taxon>Tracheophyta</taxon>
        <taxon>Spermatophyta</taxon>
        <taxon>Magnoliopsida</taxon>
        <taxon>eudicotyledons</taxon>
        <taxon>Gunneridae</taxon>
        <taxon>Pentapetalae</taxon>
        <taxon>asterids</taxon>
        <taxon>lamiids</taxon>
        <taxon>Lamiales</taxon>
        <taxon>Lamiaceae</taxon>
        <taxon>Nepetoideae</taxon>
        <taxon>Mentheae</taxon>
        <taxon>Salviinae</taxon>
        <taxon>Salvia</taxon>
        <taxon>Salvia subgen. Calosphace</taxon>
    </lineage>
</organism>
<reference evidence="1 2" key="1">
    <citation type="submission" date="2024-06" db="EMBL/GenBank/DDBJ databases">
        <title>A chromosome level genome sequence of Diviner's sage (Salvia divinorum).</title>
        <authorList>
            <person name="Ford S.A."/>
            <person name="Ro D.-K."/>
            <person name="Ness R.W."/>
            <person name="Phillips M.A."/>
        </authorList>
    </citation>
    <scope>NUCLEOTIDE SEQUENCE [LARGE SCALE GENOMIC DNA]</scope>
    <source>
        <strain evidence="1">SAF-2024a</strain>
        <tissue evidence="1">Leaf</tissue>
    </source>
</reference>
<evidence type="ECO:0000313" key="2">
    <source>
        <dbReference type="Proteomes" id="UP001567538"/>
    </source>
</evidence>
<protein>
    <submittedName>
        <fullName evidence="1">Uncharacterized protein</fullName>
    </submittedName>
</protein>
<name>A0ABD1GPH3_SALDI</name>
<keyword evidence="2" id="KW-1185">Reference proteome</keyword>
<evidence type="ECO:0000313" key="1">
    <source>
        <dbReference type="EMBL" id="KAL1546030.1"/>
    </source>
</evidence>
<sequence length="78" mass="9117">MKIQISPDLGFELQTTEAYKYISFATIYSNLRRAIIVDVRITRIQNRRQKKLIPSLRSRISEGERCHILSPWVAGCCY</sequence>
<dbReference type="Proteomes" id="UP001567538">
    <property type="component" value="Unassembled WGS sequence"/>
</dbReference>
<dbReference type="AlphaFoldDB" id="A0ABD1GPH3"/>